<evidence type="ECO:0000313" key="1">
    <source>
        <dbReference type="EMBL" id="JAH48572.1"/>
    </source>
</evidence>
<sequence>MCKILFLLFQSFWSLEHFQFYNISSRHATLA</sequence>
<dbReference type="EMBL" id="GBXM01060005">
    <property type="protein sequence ID" value="JAH48572.1"/>
    <property type="molecule type" value="Transcribed_RNA"/>
</dbReference>
<accession>A0A0E9T542</accession>
<reference evidence="1" key="2">
    <citation type="journal article" date="2015" name="Fish Shellfish Immunol.">
        <title>Early steps in the European eel (Anguilla anguilla)-Vibrio vulnificus interaction in the gills: Role of the RtxA13 toxin.</title>
        <authorList>
            <person name="Callol A."/>
            <person name="Pajuelo D."/>
            <person name="Ebbesson L."/>
            <person name="Teles M."/>
            <person name="MacKenzie S."/>
            <person name="Amaro C."/>
        </authorList>
    </citation>
    <scope>NUCLEOTIDE SEQUENCE</scope>
</reference>
<organism evidence="1">
    <name type="scientific">Anguilla anguilla</name>
    <name type="common">European freshwater eel</name>
    <name type="synonym">Muraena anguilla</name>
    <dbReference type="NCBI Taxonomy" id="7936"/>
    <lineage>
        <taxon>Eukaryota</taxon>
        <taxon>Metazoa</taxon>
        <taxon>Chordata</taxon>
        <taxon>Craniata</taxon>
        <taxon>Vertebrata</taxon>
        <taxon>Euteleostomi</taxon>
        <taxon>Actinopterygii</taxon>
        <taxon>Neopterygii</taxon>
        <taxon>Teleostei</taxon>
        <taxon>Anguilliformes</taxon>
        <taxon>Anguillidae</taxon>
        <taxon>Anguilla</taxon>
    </lineage>
</organism>
<dbReference type="AlphaFoldDB" id="A0A0E9T542"/>
<name>A0A0E9T542_ANGAN</name>
<protein>
    <submittedName>
        <fullName evidence="1">Uncharacterized protein</fullName>
    </submittedName>
</protein>
<reference evidence="1" key="1">
    <citation type="submission" date="2014-11" db="EMBL/GenBank/DDBJ databases">
        <authorList>
            <person name="Amaro Gonzalez C."/>
        </authorList>
    </citation>
    <scope>NUCLEOTIDE SEQUENCE</scope>
</reference>
<proteinExistence type="predicted"/>